<evidence type="ECO:0000256" key="1">
    <source>
        <dbReference type="SAM" id="Phobius"/>
    </source>
</evidence>
<reference evidence="2 3" key="1">
    <citation type="submission" date="2016-10" db="EMBL/GenBank/DDBJ databases">
        <authorList>
            <person name="de Groot N.N."/>
        </authorList>
    </citation>
    <scope>NUCLEOTIDE SEQUENCE [LARGE SCALE GENOMIC DNA]</scope>
    <source>
        <strain evidence="2 3">MP1X4</strain>
    </source>
</reference>
<feature type="transmembrane region" description="Helical" evidence="1">
    <location>
        <begin position="40"/>
        <end position="60"/>
    </location>
</feature>
<evidence type="ECO:0000313" key="2">
    <source>
        <dbReference type="EMBL" id="SDS30678.1"/>
    </source>
</evidence>
<sequence length="111" mass="12100">MLFLIILILSYAAGFFMPWWVAAIVAFLAALWIGKTPGRSFWSGFFGVAFVWVALALFKTVPNDHILATRVAHMFTLPGWGYLLALTAVIGGLVGGMSALSGILVRRLIWG</sequence>
<feature type="transmembrane region" description="Helical" evidence="1">
    <location>
        <begin position="80"/>
        <end position="105"/>
    </location>
</feature>
<feature type="transmembrane region" description="Helical" evidence="1">
    <location>
        <begin position="6"/>
        <end position="33"/>
    </location>
</feature>
<dbReference type="EMBL" id="LT629740">
    <property type="protein sequence ID" value="SDS30678.1"/>
    <property type="molecule type" value="Genomic_DNA"/>
</dbReference>
<dbReference type="OrthoDB" id="1525231at2"/>
<dbReference type="Proteomes" id="UP000199679">
    <property type="component" value="Chromosome I"/>
</dbReference>
<dbReference type="AlphaFoldDB" id="A0A1H1R4N1"/>
<keyword evidence="3" id="KW-1185">Reference proteome</keyword>
<protein>
    <submittedName>
        <fullName evidence="2">Uncharacterized protein</fullName>
    </submittedName>
</protein>
<keyword evidence="1" id="KW-0472">Membrane</keyword>
<keyword evidence="1" id="KW-0812">Transmembrane</keyword>
<name>A0A1H1R4N1_MUCMA</name>
<dbReference type="RefSeq" id="WP_091369776.1">
    <property type="nucleotide sequence ID" value="NZ_LT629740.1"/>
</dbReference>
<dbReference type="STRING" id="652787.SAMN05216490_0917"/>
<gene>
    <name evidence="2" type="ORF">SAMN05216490_0917</name>
</gene>
<organism evidence="2 3">
    <name type="scientific">Mucilaginibacter mallensis</name>
    <dbReference type="NCBI Taxonomy" id="652787"/>
    <lineage>
        <taxon>Bacteria</taxon>
        <taxon>Pseudomonadati</taxon>
        <taxon>Bacteroidota</taxon>
        <taxon>Sphingobacteriia</taxon>
        <taxon>Sphingobacteriales</taxon>
        <taxon>Sphingobacteriaceae</taxon>
        <taxon>Mucilaginibacter</taxon>
    </lineage>
</organism>
<evidence type="ECO:0000313" key="3">
    <source>
        <dbReference type="Proteomes" id="UP000199679"/>
    </source>
</evidence>
<proteinExistence type="predicted"/>
<keyword evidence="1" id="KW-1133">Transmembrane helix</keyword>
<accession>A0A1H1R4N1</accession>